<dbReference type="Proteomes" id="UP001549251">
    <property type="component" value="Unassembled WGS sequence"/>
</dbReference>
<gene>
    <name evidence="1" type="ORF">ABIE04_002531</name>
</gene>
<dbReference type="EMBL" id="JBEPSD010000002">
    <property type="protein sequence ID" value="MET4570170.1"/>
    <property type="molecule type" value="Genomic_DNA"/>
</dbReference>
<name>A0ABV2PZK8_9GAMM</name>
<dbReference type="RefSeq" id="WP_354550667.1">
    <property type="nucleotide sequence ID" value="NZ_JBEPSD010000002.1"/>
</dbReference>
<sequence>MITFSAVRPEAIPELAARLSREDLVELERRGWQSASDAIREAVAASDEAFMAAWDGEVQAVFGVAEWRGEKPEGMQRVGMPWLLCAAPPPRIQMTFMRMAEEVVARWSRTFPALVACVDAEHARAHRWLVSLGLKPVLEQQHNGFPVVGFMRFNTGDRNDV</sequence>
<accession>A0ABV2PZK8</accession>
<protein>
    <recommendedName>
        <fullName evidence="3">GNAT family N-acetyltransferase</fullName>
    </recommendedName>
</protein>
<keyword evidence="2" id="KW-1185">Reference proteome</keyword>
<evidence type="ECO:0000313" key="2">
    <source>
        <dbReference type="Proteomes" id="UP001549251"/>
    </source>
</evidence>
<comment type="caution">
    <text evidence="1">The sequence shown here is derived from an EMBL/GenBank/DDBJ whole genome shotgun (WGS) entry which is preliminary data.</text>
</comment>
<reference evidence="1 2" key="1">
    <citation type="submission" date="2024-06" db="EMBL/GenBank/DDBJ databases">
        <title>Sorghum-associated microbial communities from plants grown in Nebraska, USA.</title>
        <authorList>
            <person name="Schachtman D."/>
        </authorList>
    </citation>
    <scope>NUCLEOTIDE SEQUENCE [LARGE SCALE GENOMIC DNA]</scope>
    <source>
        <strain evidence="1 2">1757</strain>
    </source>
</reference>
<proteinExistence type="predicted"/>
<organism evidence="1 2">
    <name type="scientific">Rhodanobacter soli</name>
    <dbReference type="NCBI Taxonomy" id="590609"/>
    <lineage>
        <taxon>Bacteria</taxon>
        <taxon>Pseudomonadati</taxon>
        <taxon>Pseudomonadota</taxon>
        <taxon>Gammaproteobacteria</taxon>
        <taxon>Lysobacterales</taxon>
        <taxon>Rhodanobacteraceae</taxon>
        <taxon>Rhodanobacter</taxon>
    </lineage>
</organism>
<evidence type="ECO:0008006" key="3">
    <source>
        <dbReference type="Google" id="ProtNLM"/>
    </source>
</evidence>
<evidence type="ECO:0000313" key="1">
    <source>
        <dbReference type="EMBL" id="MET4570170.1"/>
    </source>
</evidence>